<dbReference type="Gene3D" id="3.40.50.12770">
    <property type="entry name" value="Nitrate reductase alpha subunit"/>
    <property type="match status" value="1"/>
</dbReference>
<reference evidence="1 2" key="1">
    <citation type="submission" date="2020-05" db="EMBL/GenBank/DDBJ databases">
        <title>Horizontal transmission and recombination maintain forever young bacterial symbiont genomes.</title>
        <authorList>
            <person name="Russell S.L."/>
            <person name="Pepper-Tunick E."/>
            <person name="Svedberg J."/>
            <person name="Byrne A."/>
            <person name="Ruelas Castillo J."/>
            <person name="Vollmers C."/>
            <person name="Beinart R.A."/>
            <person name="Corbett-Detig R."/>
        </authorList>
    </citation>
    <scope>NUCLEOTIDE SEQUENCE [LARGE SCALE GENOMIC DNA]</scope>
    <source>
        <strain evidence="1">JDF_Ridge</strain>
    </source>
</reference>
<dbReference type="KEGG" id="reo:HUE58_03445"/>
<keyword evidence="2" id="KW-1185">Reference proteome</keyword>
<gene>
    <name evidence="1" type="ORF">HUE58_03445</name>
</gene>
<name>A0A6N0HPI9_9GAMM</name>
<evidence type="ECO:0000313" key="2">
    <source>
        <dbReference type="Proteomes" id="UP000509429"/>
    </source>
</evidence>
<dbReference type="EMBL" id="CP054490">
    <property type="protein sequence ID" value="QKQ24205.1"/>
    <property type="molecule type" value="Genomic_DNA"/>
</dbReference>
<organism evidence="1 2">
    <name type="scientific">Candidatus Ruthia endofausta</name>
    <dbReference type="NCBI Taxonomy" id="2738852"/>
    <lineage>
        <taxon>Bacteria</taxon>
        <taxon>Pseudomonadati</taxon>
        <taxon>Pseudomonadota</taxon>
        <taxon>Gammaproteobacteria</taxon>
        <taxon>Candidatus Pseudothioglobaceae</taxon>
        <taxon>Candidatus Ruthturnera</taxon>
    </lineage>
</organism>
<sequence>MALHSFIIILVSGIIKKLEVDDILSPLADKKHWESYSMIGCNVRSERMGWLPSAPQFEENPLEITKQAEKADMELRIILFSNSNLKT</sequence>
<dbReference type="AlphaFoldDB" id="A0A6N0HPI9"/>
<accession>A0A6N0HPI9</accession>
<evidence type="ECO:0000313" key="1">
    <source>
        <dbReference type="EMBL" id="QKQ24205.1"/>
    </source>
</evidence>
<dbReference type="SUPFAM" id="SSF53706">
    <property type="entry name" value="Formate dehydrogenase/DMSO reductase, domains 1-3"/>
    <property type="match status" value="1"/>
</dbReference>
<proteinExistence type="predicted"/>
<protein>
    <submittedName>
        <fullName evidence="1">Uncharacterized protein</fullName>
    </submittedName>
</protein>
<dbReference type="Proteomes" id="UP000509429">
    <property type="component" value="Chromosome"/>
</dbReference>